<feature type="transmembrane region" description="Helical" evidence="6">
    <location>
        <begin position="387"/>
        <end position="411"/>
    </location>
</feature>
<feature type="transmembrane region" description="Helical" evidence="6">
    <location>
        <begin position="123"/>
        <end position="152"/>
    </location>
</feature>
<proteinExistence type="predicted"/>
<feature type="transmembrane region" description="Helical" evidence="6">
    <location>
        <begin position="423"/>
        <end position="440"/>
    </location>
</feature>
<evidence type="ECO:0000313" key="8">
    <source>
        <dbReference type="Proteomes" id="UP001500909"/>
    </source>
</evidence>
<dbReference type="Proteomes" id="UP001500909">
    <property type="component" value="Unassembled WGS sequence"/>
</dbReference>
<dbReference type="EMBL" id="BAAABY010000030">
    <property type="protein sequence ID" value="GAA0472964.1"/>
    <property type="molecule type" value="Genomic_DNA"/>
</dbReference>
<dbReference type="PANTHER" id="PTHR42770:SF16">
    <property type="entry name" value="AMINO ACID PERMEASE"/>
    <property type="match status" value="1"/>
</dbReference>
<name>A0ABN1ACB8_9ACTN</name>
<feature type="transmembrane region" description="Helical" evidence="6">
    <location>
        <begin position="29"/>
        <end position="51"/>
    </location>
</feature>
<comment type="subcellular location">
    <subcellularLocation>
        <location evidence="1">Membrane</location>
        <topology evidence="1">Multi-pass membrane protein</topology>
    </subcellularLocation>
</comment>
<evidence type="ECO:0000256" key="4">
    <source>
        <dbReference type="ARBA" id="ARBA00023136"/>
    </source>
</evidence>
<feature type="transmembrane region" description="Helical" evidence="6">
    <location>
        <begin position="303"/>
        <end position="325"/>
    </location>
</feature>
<accession>A0ABN1ACB8</accession>
<evidence type="ECO:0000256" key="3">
    <source>
        <dbReference type="ARBA" id="ARBA00022989"/>
    </source>
</evidence>
<feature type="compositionally biased region" description="Basic and acidic residues" evidence="5">
    <location>
        <begin position="508"/>
        <end position="526"/>
    </location>
</feature>
<dbReference type="PANTHER" id="PTHR42770">
    <property type="entry name" value="AMINO ACID TRANSPORTER-RELATED"/>
    <property type="match status" value="1"/>
</dbReference>
<feature type="transmembrane region" description="Helical" evidence="6">
    <location>
        <begin position="346"/>
        <end position="367"/>
    </location>
</feature>
<keyword evidence="3 6" id="KW-1133">Transmembrane helix</keyword>
<evidence type="ECO:0000313" key="7">
    <source>
        <dbReference type="EMBL" id="GAA0472964.1"/>
    </source>
</evidence>
<feature type="transmembrane region" description="Helical" evidence="6">
    <location>
        <begin position="206"/>
        <end position="225"/>
    </location>
</feature>
<protein>
    <submittedName>
        <fullName evidence="7">APC family permease</fullName>
    </submittedName>
</protein>
<reference evidence="7 8" key="1">
    <citation type="journal article" date="2019" name="Int. J. Syst. Evol. Microbiol.">
        <title>The Global Catalogue of Microorganisms (GCM) 10K type strain sequencing project: providing services to taxonomists for standard genome sequencing and annotation.</title>
        <authorList>
            <consortium name="The Broad Institute Genomics Platform"/>
            <consortium name="The Broad Institute Genome Sequencing Center for Infectious Disease"/>
            <person name="Wu L."/>
            <person name="Ma J."/>
        </authorList>
    </citation>
    <scope>NUCLEOTIDE SEQUENCE [LARGE SCALE GENOMIC DNA]</scope>
    <source>
        <strain evidence="7 8">JCM 4805</strain>
    </source>
</reference>
<comment type="caution">
    <text evidence="7">The sequence shown here is derived from an EMBL/GenBank/DDBJ whole genome shotgun (WGS) entry which is preliminary data.</text>
</comment>
<feature type="transmembrane region" description="Helical" evidence="6">
    <location>
        <begin position="90"/>
        <end position="117"/>
    </location>
</feature>
<keyword evidence="2 6" id="KW-0812">Transmembrane</keyword>
<keyword evidence="4 6" id="KW-0472">Membrane</keyword>
<keyword evidence="8" id="KW-1185">Reference proteome</keyword>
<feature type="transmembrane region" description="Helical" evidence="6">
    <location>
        <begin position="57"/>
        <end position="78"/>
    </location>
</feature>
<evidence type="ECO:0000256" key="5">
    <source>
        <dbReference type="SAM" id="MobiDB-lite"/>
    </source>
</evidence>
<feature type="transmembrane region" description="Helical" evidence="6">
    <location>
        <begin position="164"/>
        <end position="186"/>
    </location>
</feature>
<sequence>MPTGAPHEISTFKGQERALRADRIGTPGLLLSVLAAGAPLMVVAGVMATAYQVTGVVGQPLLFVVLGVVMALFSAGYAELSRHVHNAGALYAGIARGLGGTVGAGASFVALAAYSALQVGIHGIFGFACAALLGTLFGSTVAWWVPAVLAVLLTGALGARKIGLTAGVLGALLLAEVALLVVLGLAFAARPGPQGLTLHAFDPTTLGGTGLGAALCFAVAGFLGFEQAPVYAEETSRPRTAVARAMFLAVGFSALLFAAGSWLLGVATGPDHVVAAAGEEGPGLLFALAEPRLGGLFTDVLRVSFVTGSFASMLSFHHVVARYAFAMGREGLLPAPFGRTSKTGGAPALGSLLQTVVSLLVVVAFAVTDRRPAGDPTTPVLRLFAWGGSLGALGVIALMATSCAAVIAFFVRRGAGRGQAGRLTAAAVAGLALLVVLIYAVKDFGVLAGSGAGRPLGRWLPAVMGLAAVAGLVHGRVLRAVRPWVHARIGLGNEAFQLDKLNKLNELKKSEKAEKSERTEKSEKATTAEPRLSPGNAVREGRGDAVREGCGNDVREERRP</sequence>
<dbReference type="InterPro" id="IPR050367">
    <property type="entry name" value="APC_superfamily"/>
</dbReference>
<gene>
    <name evidence="7" type="ORF">GCM10010361_41480</name>
</gene>
<evidence type="ECO:0000256" key="1">
    <source>
        <dbReference type="ARBA" id="ARBA00004141"/>
    </source>
</evidence>
<dbReference type="Gene3D" id="1.20.1740.10">
    <property type="entry name" value="Amino acid/polyamine transporter I"/>
    <property type="match status" value="1"/>
</dbReference>
<feature type="transmembrane region" description="Helical" evidence="6">
    <location>
        <begin position="460"/>
        <end position="478"/>
    </location>
</feature>
<dbReference type="RefSeq" id="WP_346096567.1">
    <property type="nucleotide sequence ID" value="NZ_BAAABY010000030.1"/>
</dbReference>
<evidence type="ECO:0000256" key="6">
    <source>
        <dbReference type="SAM" id="Phobius"/>
    </source>
</evidence>
<feature type="transmembrane region" description="Helical" evidence="6">
    <location>
        <begin position="245"/>
        <end position="264"/>
    </location>
</feature>
<organism evidence="7 8">
    <name type="scientific">Streptomyces olivaceiscleroticus</name>
    <dbReference type="NCBI Taxonomy" id="68245"/>
    <lineage>
        <taxon>Bacteria</taxon>
        <taxon>Bacillati</taxon>
        <taxon>Actinomycetota</taxon>
        <taxon>Actinomycetes</taxon>
        <taxon>Kitasatosporales</taxon>
        <taxon>Streptomycetaceae</taxon>
        <taxon>Streptomyces</taxon>
    </lineage>
</organism>
<feature type="region of interest" description="Disordered" evidence="5">
    <location>
        <begin position="508"/>
        <end position="560"/>
    </location>
</feature>
<evidence type="ECO:0000256" key="2">
    <source>
        <dbReference type="ARBA" id="ARBA00022692"/>
    </source>
</evidence>